<accession>A0A2K8U2V4</accession>
<sequence>MRAPGLSGTLDRARQDAAEAERRAGAAETQAERTAEALEVAQAAQAGAERVAVDLRLEVATLTERAAHVADLRAIIAGSQVGAEVRTDASALELEAVPSLKPKTPVRRRRQDHAPTGATD</sequence>
<gene>
    <name evidence="2" type="ORF">THSYN_02345</name>
</gene>
<dbReference type="Proteomes" id="UP000232638">
    <property type="component" value="Chromosome"/>
</dbReference>
<name>A0A2K8U2V4_9GAMM</name>
<protein>
    <submittedName>
        <fullName evidence="2">Uncharacterized protein</fullName>
    </submittedName>
</protein>
<evidence type="ECO:0000256" key="1">
    <source>
        <dbReference type="SAM" id="MobiDB-lite"/>
    </source>
</evidence>
<keyword evidence="3" id="KW-1185">Reference proteome</keyword>
<reference evidence="2 3" key="1">
    <citation type="submission" date="2017-03" db="EMBL/GenBank/DDBJ databases">
        <title>Complete genome sequence of Candidatus 'Thiodictyon syntrophicum' sp. nov. strain Cad16T, a photolithoautotroph purple sulfur bacterium isolated from an alpine meromictic lake.</title>
        <authorList>
            <person name="Luedin S.M."/>
            <person name="Pothier J.F."/>
            <person name="Danza F."/>
            <person name="Storelli N."/>
            <person name="Wittwer M."/>
            <person name="Tonolla M."/>
        </authorList>
    </citation>
    <scope>NUCLEOTIDE SEQUENCE [LARGE SCALE GENOMIC DNA]</scope>
    <source>
        <strain evidence="2 3">Cad16T</strain>
    </source>
</reference>
<feature type="compositionally biased region" description="Basic and acidic residues" evidence="1">
    <location>
        <begin position="11"/>
        <end position="32"/>
    </location>
</feature>
<organism evidence="2 3">
    <name type="scientific">Candidatus Thiodictyon syntrophicum</name>
    <dbReference type="NCBI Taxonomy" id="1166950"/>
    <lineage>
        <taxon>Bacteria</taxon>
        <taxon>Pseudomonadati</taxon>
        <taxon>Pseudomonadota</taxon>
        <taxon>Gammaproteobacteria</taxon>
        <taxon>Chromatiales</taxon>
        <taxon>Chromatiaceae</taxon>
        <taxon>Thiodictyon</taxon>
    </lineage>
</organism>
<dbReference type="EMBL" id="CP020370">
    <property type="protein sequence ID" value="AUB79914.1"/>
    <property type="molecule type" value="Genomic_DNA"/>
</dbReference>
<feature type="region of interest" description="Disordered" evidence="1">
    <location>
        <begin position="1"/>
        <end position="32"/>
    </location>
</feature>
<dbReference type="AlphaFoldDB" id="A0A2K8U2V4"/>
<evidence type="ECO:0000313" key="3">
    <source>
        <dbReference type="Proteomes" id="UP000232638"/>
    </source>
</evidence>
<evidence type="ECO:0000313" key="2">
    <source>
        <dbReference type="EMBL" id="AUB79914.1"/>
    </source>
</evidence>
<feature type="region of interest" description="Disordered" evidence="1">
    <location>
        <begin position="100"/>
        <end position="120"/>
    </location>
</feature>
<proteinExistence type="predicted"/>
<dbReference type="KEGG" id="tsy:THSYN_02345"/>